<dbReference type="STRING" id="29364.SAMN04487772_10621"/>
<dbReference type="AlphaFoldDB" id="A0A1I0AS75"/>
<feature type="region of interest" description="Disordered" evidence="1">
    <location>
        <begin position="97"/>
        <end position="122"/>
    </location>
</feature>
<dbReference type="OrthoDB" id="1739584at2"/>
<dbReference type="EMBL" id="FOHN01000006">
    <property type="protein sequence ID" value="SES97237.1"/>
    <property type="molecule type" value="Genomic_DNA"/>
</dbReference>
<accession>A0A1I0AS75</accession>
<dbReference type="RefSeq" id="WP_092477207.1">
    <property type="nucleotide sequence ID" value="NZ_FOHN01000006.1"/>
</dbReference>
<organism evidence="3 4">
    <name type="scientific">[Clostridium] polysaccharolyticum</name>
    <dbReference type="NCBI Taxonomy" id="29364"/>
    <lineage>
        <taxon>Bacteria</taxon>
        <taxon>Bacillati</taxon>
        <taxon>Bacillota</taxon>
        <taxon>Clostridia</taxon>
        <taxon>Lachnospirales</taxon>
        <taxon>Lachnospiraceae</taxon>
    </lineage>
</organism>
<gene>
    <name evidence="3" type="ORF">SAMN04487772_10621</name>
</gene>
<evidence type="ECO:0000256" key="2">
    <source>
        <dbReference type="SAM" id="Phobius"/>
    </source>
</evidence>
<feature type="transmembrane region" description="Helical" evidence="2">
    <location>
        <begin position="163"/>
        <end position="182"/>
    </location>
</feature>
<keyword evidence="4" id="KW-1185">Reference proteome</keyword>
<sequence length="263" mass="30185">MSWCPKCKQEFQDGITICPTCNEPLVDELDTTILLKQIDFFSEEEVNKFASFLTYSKLENISWEKDEASGNYYIRCQEEDVKEIAKLFGAFMSVEEDKKEAEETENYEETDEEPDSSSRTYVKKQDQYSDVKSTGIMLIGIGIVGLAYVVLNATGILHLLNGTISFGLNIALFAAAFLYGIYSMRQAKVLKGEIAEEETVRKKIMNWINEHVTDEFLENCNDPSLPDEANYLKQYQEAKQLVQKQYPDVKENFIESLLDEKMN</sequence>
<feature type="transmembrane region" description="Helical" evidence="2">
    <location>
        <begin position="133"/>
        <end position="151"/>
    </location>
</feature>
<feature type="compositionally biased region" description="Acidic residues" evidence="1">
    <location>
        <begin position="102"/>
        <end position="115"/>
    </location>
</feature>
<keyword evidence="2" id="KW-0812">Transmembrane</keyword>
<keyword evidence="2" id="KW-0472">Membrane</keyword>
<evidence type="ECO:0000313" key="4">
    <source>
        <dbReference type="Proteomes" id="UP000199800"/>
    </source>
</evidence>
<proteinExistence type="predicted"/>
<evidence type="ECO:0000256" key="1">
    <source>
        <dbReference type="SAM" id="MobiDB-lite"/>
    </source>
</evidence>
<dbReference type="Proteomes" id="UP000199800">
    <property type="component" value="Unassembled WGS sequence"/>
</dbReference>
<protein>
    <submittedName>
        <fullName evidence="3">Uncharacterized protein</fullName>
    </submittedName>
</protein>
<evidence type="ECO:0000313" key="3">
    <source>
        <dbReference type="EMBL" id="SES97237.1"/>
    </source>
</evidence>
<reference evidence="3 4" key="1">
    <citation type="submission" date="2016-10" db="EMBL/GenBank/DDBJ databases">
        <authorList>
            <person name="de Groot N.N."/>
        </authorList>
    </citation>
    <scope>NUCLEOTIDE SEQUENCE [LARGE SCALE GENOMIC DNA]</scope>
    <source>
        <strain evidence="3 4">DSM 1801</strain>
    </source>
</reference>
<name>A0A1I0AS75_9FIRM</name>
<keyword evidence="2" id="KW-1133">Transmembrane helix</keyword>